<organism evidence="2 3">
    <name type="scientific">Naasia aerilata</name>
    <dbReference type="NCBI Taxonomy" id="1162966"/>
    <lineage>
        <taxon>Bacteria</taxon>
        <taxon>Bacillati</taxon>
        <taxon>Actinomycetota</taxon>
        <taxon>Actinomycetes</taxon>
        <taxon>Micrococcales</taxon>
        <taxon>Microbacteriaceae</taxon>
        <taxon>Naasia</taxon>
    </lineage>
</organism>
<sequence length="431" mass="46324">MLDGIEEIMPGVQVLRPGTAAIRMQGPARYYGSEEAAAEELLRCLEQLGVADARIGVADGPFAAEQAARRSGAAPVRIVPQGGSPAFLAPLSVAILDLPELAVLLKRLGLPTLGAFAALPELEVRNRFGAEGAVAHRLAAGLDGRRVVPRIPPDELDVVVEFEPPLDRIDQVTFAFRSAADRFLDRLGTLGLVCTAIRVEVTTELGELSERSWLHPRSFTAAEVVDRARWQLQGTGGIDSGLGSPLTRVRVLPESVDAAAGHEEGLWGAAPDERIHHGLSRVQSMLGHEAVLTATIGGGRLLADRQVLVPWGDRGAVERPADRPWPGSLPGLPPATVFPERRPCAVLAPDGGPVRLDDRGTLSGPPARFAAPGTGQARPVRAWTGPWPVEERWWDAEQSRALSRFQLVDEDGEAWLLVLEGETWSVEARYD</sequence>
<reference evidence="3" key="1">
    <citation type="journal article" date="2019" name="Int. J. Syst. Evol. Microbiol.">
        <title>The Global Catalogue of Microorganisms (GCM) 10K type strain sequencing project: providing services to taxonomists for standard genome sequencing and annotation.</title>
        <authorList>
            <consortium name="The Broad Institute Genomics Platform"/>
            <consortium name="The Broad Institute Genome Sequencing Center for Infectious Disease"/>
            <person name="Wu L."/>
            <person name="Ma J."/>
        </authorList>
    </citation>
    <scope>NUCLEOTIDE SEQUENCE [LARGE SCALE GENOMIC DNA]</scope>
    <source>
        <strain evidence="3">NBRC 108725</strain>
    </source>
</reference>
<dbReference type="InterPro" id="IPR043502">
    <property type="entry name" value="DNA/RNA_pol_sf"/>
</dbReference>
<dbReference type="SUPFAM" id="SSF56672">
    <property type="entry name" value="DNA/RNA polymerases"/>
    <property type="match status" value="1"/>
</dbReference>
<evidence type="ECO:0000313" key="2">
    <source>
        <dbReference type="EMBL" id="BDZ47083.1"/>
    </source>
</evidence>
<accession>A0ABM8GFH2</accession>
<dbReference type="InterPro" id="IPR050356">
    <property type="entry name" value="SulA_CellDiv_inhibitor"/>
</dbReference>
<dbReference type="PANTHER" id="PTHR35369">
    <property type="entry name" value="BLR3025 PROTEIN-RELATED"/>
    <property type="match status" value="1"/>
</dbReference>
<evidence type="ECO:0000313" key="3">
    <source>
        <dbReference type="Proteomes" id="UP001321498"/>
    </source>
</evidence>
<dbReference type="Proteomes" id="UP001321498">
    <property type="component" value="Chromosome"/>
</dbReference>
<keyword evidence="1" id="KW-0227">DNA damage</keyword>
<dbReference type="EMBL" id="AP027731">
    <property type="protein sequence ID" value="BDZ47083.1"/>
    <property type="molecule type" value="Genomic_DNA"/>
</dbReference>
<evidence type="ECO:0008006" key="4">
    <source>
        <dbReference type="Google" id="ProtNLM"/>
    </source>
</evidence>
<dbReference type="PANTHER" id="PTHR35369:SF2">
    <property type="entry name" value="BLR3025 PROTEIN"/>
    <property type="match status" value="1"/>
</dbReference>
<protein>
    <recommendedName>
        <fullName evidence="4">Protein ImuB</fullName>
    </recommendedName>
</protein>
<keyword evidence="3" id="KW-1185">Reference proteome</keyword>
<gene>
    <name evidence="2" type="ORF">GCM10025866_29920</name>
</gene>
<name>A0ABM8GFH2_9MICO</name>
<evidence type="ECO:0000256" key="1">
    <source>
        <dbReference type="ARBA" id="ARBA00022763"/>
    </source>
</evidence>
<proteinExistence type="predicted"/>